<dbReference type="AlphaFoldDB" id="A0A9D0ZEF3"/>
<feature type="chain" id="PRO_5038394750" evidence="1">
    <location>
        <begin position="22"/>
        <end position="274"/>
    </location>
</feature>
<dbReference type="PANTHER" id="PTHR46211">
    <property type="entry name" value="GLYCEROPHOSPHORYL DIESTER PHOSPHODIESTERASE"/>
    <property type="match status" value="1"/>
</dbReference>
<dbReference type="GO" id="GO:0006629">
    <property type="term" value="P:lipid metabolic process"/>
    <property type="evidence" value="ECO:0007669"/>
    <property type="project" value="InterPro"/>
</dbReference>
<reference evidence="3" key="2">
    <citation type="journal article" date="2021" name="PeerJ">
        <title>Extensive microbial diversity within the chicken gut microbiome revealed by metagenomics and culture.</title>
        <authorList>
            <person name="Gilroy R."/>
            <person name="Ravi A."/>
            <person name="Getino M."/>
            <person name="Pursley I."/>
            <person name="Horton D.L."/>
            <person name="Alikhan N.F."/>
            <person name="Baker D."/>
            <person name="Gharbi K."/>
            <person name="Hall N."/>
            <person name="Watson M."/>
            <person name="Adriaenssens E.M."/>
            <person name="Foster-Nyarko E."/>
            <person name="Jarju S."/>
            <person name="Secka A."/>
            <person name="Antonio M."/>
            <person name="Oren A."/>
            <person name="Chaudhuri R.R."/>
            <person name="La Ragione R."/>
            <person name="Hildebrand F."/>
            <person name="Pallen M.J."/>
        </authorList>
    </citation>
    <scope>NUCLEOTIDE SEQUENCE</scope>
    <source>
        <strain evidence="3">ChiBcolR7-354</strain>
    </source>
</reference>
<dbReference type="InterPro" id="IPR030395">
    <property type="entry name" value="GP_PDE_dom"/>
</dbReference>
<accession>A0A9D0ZEF3</accession>
<dbReference type="Pfam" id="PF03009">
    <property type="entry name" value="GDPD"/>
    <property type="match status" value="1"/>
</dbReference>
<reference evidence="3" key="1">
    <citation type="submission" date="2020-10" db="EMBL/GenBank/DDBJ databases">
        <authorList>
            <person name="Gilroy R."/>
        </authorList>
    </citation>
    <scope>NUCLEOTIDE SEQUENCE</scope>
    <source>
        <strain evidence="3">ChiBcolR7-354</strain>
    </source>
</reference>
<dbReference type="PROSITE" id="PS51704">
    <property type="entry name" value="GP_PDE"/>
    <property type="match status" value="1"/>
</dbReference>
<feature type="signal peptide" evidence="1">
    <location>
        <begin position="1"/>
        <end position="21"/>
    </location>
</feature>
<comment type="caution">
    <text evidence="3">The sequence shown here is derived from an EMBL/GenBank/DDBJ whole genome shotgun (WGS) entry which is preliminary data.</text>
</comment>
<dbReference type="GO" id="GO:0008081">
    <property type="term" value="F:phosphoric diester hydrolase activity"/>
    <property type="evidence" value="ECO:0007669"/>
    <property type="project" value="InterPro"/>
</dbReference>
<evidence type="ECO:0000259" key="2">
    <source>
        <dbReference type="PROSITE" id="PS51704"/>
    </source>
</evidence>
<dbReference type="Gene3D" id="3.20.20.190">
    <property type="entry name" value="Phosphatidylinositol (PI) phosphodiesterase"/>
    <property type="match status" value="1"/>
</dbReference>
<feature type="domain" description="GP-PDE" evidence="2">
    <location>
        <begin position="39"/>
        <end position="274"/>
    </location>
</feature>
<protein>
    <submittedName>
        <fullName evidence="3">Glycerophosphodiester phosphodiesterase</fullName>
    </submittedName>
</protein>
<dbReference type="Proteomes" id="UP000824262">
    <property type="component" value="Unassembled WGS sequence"/>
</dbReference>
<dbReference type="EMBL" id="DVGA01000074">
    <property type="protein sequence ID" value="HIQ79053.1"/>
    <property type="molecule type" value="Genomic_DNA"/>
</dbReference>
<evidence type="ECO:0000256" key="1">
    <source>
        <dbReference type="SAM" id="SignalP"/>
    </source>
</evidence>
<keyword evidence="1" id="KW-0732">Signal</keyword>
<organism evidence="3 4">
    <name type="scientific">Candidatus Scatomorpha intestinavium</name>
    <dbReference type="NCBI Taxonomy" id="2840922"/>
    <lineage>
        <taxon>Bacteria</taxon>
        <taxon>Bacillati</taxon>
        <taxon>Bacillota</taxon>
        <taxon>Clostridia</taxon>
        <taxon>Eubacteriales</taxon>
        <taxon>Candidatus Scatomorpha</taxon>
    </lineage>
</organism>
<dbReference type="SUPFAM" id="SSF51695">
    <property type="entry name" value="PLC-like phosphodiesterases"/>
    <property type="match status" value="1"/>
</dbReference>
<evidence type="ECO:0000313" key="3">
    <source>
        <dbReference type="EMBL" id="HIQ79053.1"/>
    </source>
</evidence>
<proteinExistence type="predicted"/>
<evidence type="ECO:0000313" key="4">
    <source>
        <dbReference type="Proteomes" id="UP000824262"/>
    </source>
</evidence>
<name>A0A9D0ZEF3_9FIRM</name>
<gene>
    <name evidence="3" type="ORF">IAB77_07330</name>
</gene>
<sequence length="274" mass="30903">MGKKLVIGLTAAGAAAAGAFAFMIAPARRDDKKTAPFYGRNYAHRGLHKMDKSVPENSIPAFDAAARIGYGVELDVHLSADGEVVVFHDDNLQRICGVDARVDSLTWAELSQLRLCGTPNRIPLLSEVLAVIDNRCPIIVELKRSRRNAELCRKTYELLSAYNGRYCIESFDPRIVFWFRRRAPEVLRGQLSARMSELSKSCGKAQAFCLSRLLTNFIARPHFIAYQVGRKPLAVKLCELMGAMRVAWTSLEWKTEEKADAVIFQYYRPRVKYK</sequence>
<dbReference type="InterPro" id="IPR017946">
    <property type="entry name" value="PLC-like_Pdiesterase_TIM-brl"/>
</dbReference>
<dbReference type="PANTHER" id="PTHR46211:SF1">
    <property type="entry name" value="GLYCEROPHOSPHODIESTER PHOSPHODIESTERASE, CYTOPLASMIC"/>
    <property type="match status" value="1"/>
</dbReference>